<reference evidence="1 2" key="1">
    <citation type="submission" date="2017-11" db="EMBL/GenBank/DDBJ databases">
        <title>Comparative genomic analysis of Holospora spp., intranuclear symbionts of paramecia.</title>
        <authorList>
            <person name="Garushyants S.K."/>
            <person name="Beliavskaya A."/>
            <person name="Malko D.B."/>
            <person name="Logacheva M.D."/>
            <person name="Rautian M.S."/>
            <person name="Gelfand M.S."/>
        </authorList>
    </citation>
    <scope>NUCLEOTIDE SEQUENCE [LARGE SCALE GENOMIC DNA]</scope>
    <source>
        <strain evidence="2">02AZ16</strain>
    </source>
</reference>
<proteinExistence type="predicted"/>
<gene>
    <name evidence="1" type="ORF">HCUR_01426</name>
</gene>
<keyword evidence="2" id="KW-1185">Reference proteome</keyword>
<sequence length="76" mass="8682">MQTKAKSLFICEFKFKRSEISAEIISEIRDKISRLKVPRGFSSIPVLFYLSGVADAVSISPYFYRIVDIVDFLDDA</sequence>
<protein>
    <recommendedName>
        <fullName evidence="3">DUF234 domain-containing protein</fullName>
    </recommendedName>
</protein>
<comment type="caution">
    <text evidence="1">The sequence shown here is derived from an EMBL/GenBank/DDBJ whole genome shotgun (WGS) entry which is preliminary data.</text>
</comment>
<accession>A0A2S5R768</accession>
<dbReference type="AlphaFoldDB" id="A0A2S5R768"/>
<evidence type="ECO:0000313" key="1">
    <source>
        <dbReference type="EMBL" id="PPE03150.1"/>
    </source>
</evidence>
<evidence type="ECO:0000313" key="2">
    <source>
        <dbReference type="Proteomes" id="UP000239425"/>
    </source>
</evidence>
<dbReference type="EMBL" id="PHHC01000136">
    <property type="protein sequence ID" value="PPE03150.1"/>
    <property type="molecule type" value="Genomic_DNA"/>
</dbReference>
<name>A0A2S5R768_9PROT</name>
<dbReference type="Proteomes" id="UP000239425">
    <property type="component" value="Unassembled WGS sequence"/>
</dbReference>
<organism evidence="1 2">
    <name type="scientific">Holospora curviuscula</name>
    <dbReference type="NCBI Taxonomy" id="1082868"/>
    <lineage>
        <taxon>Bacteria</taxon>
        <taxon>Pseudomonadati</taxon>
        <taxon>Pseudomonadota</taxon>
        <taxon>Alphaproteobacteria</taxon>
        <taxon>Holosporales</taxon>
        <taxon>Holosporaceae</taxon>
        <taxon>Holospora</taxon>
    </lineage>
</organism>
<evidence type="ECO:0008006" key="3">
    <source>
        <dbReference type="Google" id="ProtNLM"/>
    </source>
</evidence>